<dbReference type="InterPro" id="IPR011006">
    <property type="entry name" value="CheY-like_superfamily"/>
</dbReference>
<dbReference type="Proteomes" id="UP001158067">
    <property type="component" value="Unassembled WGS sequence"/>
</dbReference>
<keyword evidence="4" id="KW-1185">Reference proteome</keyword>
<evidence type="ECO:0000313" key="4">
    <source>
        <dbReference type="Proteomes" id="UP001158067"/>
    </source>
</evidence>
<organism evidence="3 4">
    <name type="scientific">Neorhodopirellula lusitana</name>
    <dbReference type="NCBI Taxonomy" id="445327"/>
    <lineage>
        <taxon>Bacteria</taxon>
        <taxon>Pseudomonadati</taxon>
        <taxon>Planctomycetota</taxon>
        <taxon>Planctomycetia</taxon>
        <taxon>Pirellulales</taxon>
        <taxon>Pirellulaceae</taxon>
        <taxon>Neorhodopirellula</taxon>
    </lineage>
</organism>
<dbReference type="Gene3D" id="3.40.50.2300">
    <property type="match status" value="1"/>
</dbReference>
<comment type="caution">
    <text evidence="3">The sequence shown here is derived from an EMBL/GenBank/DDBJ whole genome shotgun (WGS) entry which is preliminary data.</text>
</comment>
<dbReference type="InterPro" id="IPR001789">
    <property type="entry name" value="Sig_transdc_resp-reg_receiver"/>
</dbReference>
<name>A0ABY1QAD9_9BACT</name>
<gene>
    <name evidence="3" type="ORF">SAMN06265222_107247</name>
</gene>
<sequence>MKPNVTSNQVFKNNATVVVADSKPLSLLATAGVLHQAGMQCVCARTPEAVRKAFGISESDGDSNADIQKLADDLIDMVDEAEGTAIRLDEPAQGVPAQTGGAPTGLPHTEQIDLIVWDVGDQPMDVLQTLELVRQSHPEVPAILIADAKWAGLEKKVEEASASTPCLFKPIDPSALLAVAEPLLWMPALQTSHRKRGSRPNRPGWVTL</sequence>
<keyword evidence="1" id="KW-0597">Phosphoprotein</keyword>
<evidence type="ECO:0000259" key="2">
    <source>
        <dbReference type="PROSITE" id="PS50110"/>
    </source>
</evidence>
<dbReference type="PROSITE" id="PS50110">
    <property type="entry name" value="RESPONSE_REGULATORY"/>
    <property type="match status" value="1"/>
</dbReference>
<evidence type="ECO:0000256" key="1">
    <source>
        <dbReference type="PROSITE-ProRule" id="PRU00169"/>
    </source>
</evidence>
<proteinExistence type="predicted"/>
<dbReference type="EMBL" id="FXUG01000007">
    <property type="protein sequence ID" value="SMP62149.1"/>
    <property type="molecule type" value="Genomic_DNA"/>
</dbReference>
<protein>
    <recommendedName>
        <fullName evidence="2">Response regulatory domain-containing protein</fullName>
    </recommendedName>
</protein>
<feature type="domain" description="Response regulatory" evidence="2">
    <location>
        <begin position="16"/>
        <end position="184"/>
    </location>
</feature>
<reference evidence="3 4" key="1">
    <citation type="submission" date="2017-05" db="EMBL/GenBank/DDBJ databases">
        <authorList>
            <person name="Varghese N."/>
            <person name="Submissions S."/>
        </authorList>
    </citation>
    <scope>NUCLEOTIDE SEQUENCE [LARGE SCALE GENOMIC DNA]</scope>
    <source>
        <strain evidence="3 4">DSM 25457</strain>
    </source>
</reference>
<feature type="modified residue" description="4-aspartylphosphate" evidence="1">
    <location>
        <position position="118"/>
    </location>
</feature>
<accession>A0ABY1QAD9</accession>
<evidence type="ECO:0000313" key="3">
    <source>
        <dbReference type="EMBL" id="SMP62149.1"/>
    </source>
</evidence>
<dbReference type="SUPFAM" id="SSF52172">
    <property type="entry name" value="CheY-like"/>
    <property type="match status" value="1"/>
</dbReference>
<dbReference type="RefSeq" id="WP_283433310.1">
    <property type="nucleotide sequence ID" value="NZ_FXUG01000007.1"/>
</dbReference>